<evidence type="ECO:0000256" key="4">
    <source>
        <dbReference type="ARBA" id="ARBA00023284"/>
    </source>
</evidence>
<gene>
    <name evidence="7" type="ORF">A3196_06465</name>
</gene>
<dbReference type="OrthoDB" id="9800621at2"/>
<dbReference type="PRINTS" id="PR00160">
    <property type="entry name" value="GLUTAREDOXIN"/>
</dbReference>
<feature type="domain" description="Thioredoxin" evidence="6">
    <location>
        <begin position="4"/>
        <end position="168"/>
    </location>
</feature>
<dbReference type="Pfam" id="PF00462">
    <property type="entry name" value="Glutaredoxin"/>
    <property type="match status" value="1"/>
</dbReference>
<evidence type="ECO:0000256" key="1">
    <source>
        <dbReference type="ARBA" id="ARBA00022559"/>
    </source>
</evidence>
<evidence type="ECO:0000256" key="2">
    <source>
        <dbReference type="ARBA" id="ARBA00023002"/>
    </source>
</evidence>
<dbReference type="CDD" id="cd03013">
    <property type="entry name" value="PRX5_like"/>
    <property type="match status" value="1"/>
</dbReference>
<dbReference type="InterPro" id="IPR037944">
    <property type="entry name" value="PRX5-like"/>
</dbReference>
<dbReference type="Gene3D" id="3.40.30.10">
    <property type="entry name" value="Glutaredoxin"/>
    <property type="match status" value="2"/>
</dbReference>
<dbReference type="GO" id="GO:0045454">
    <property type="term" value="P:cell redox homeostasis"/>
    <property type="evidence" value="ECO:0007669"/>
    <property type="project" value="TreeGrafter"/>
</dbReference>
<dbReference type="InterPro" id="IPR036249">
    <property type="entry name" value="Thioredoxin-like_sf"/>
</dbReference>
<dbReference type="PROSITE" id="PS51352">
    <property type="entry name" value="THIOREDOXIN_2"/>
    <property type="match status" value="1"/>
</dbReference>
<sequence length="249" mass="28226">MLENRENQRVPQVTFRTRREHEWVDLSSDEIFNGRTVVVFALPGAFTPTCSSTHVPRYNQLTPLFKRHGVDEVVCVSVNDAFVMNEWQLEQQADRIRFLPDGNGDFTRGMGMLVSKQDLGFGERSWRYSMLVKDGVIEKMFIEPDLPGDPFEVSDADNMLAYLAPNEQQPMDVTLFTREGCPFCVRAKGMLRDADIEFEELVLNKNYSESSLRAVAGISMVPQVFINGERIGGSDDLEQYLAAQQRSAA</sequence>
<dbReference type="PROSITE" id="PS51354">
    <property type="entry name" value="GLUTAREDOXIN_2"/>
    <property type="match status" value="1"/>
</dbReference>
<evidence type="ECO:0000256" key="3">
    <source>
        <dbReference type="ARBA" id="ARBA00023157"/>
    </source>
</evidence>
<dbReference type="PANTHER" id="PTHR10430">
    <property type="entry name" value="PEROXIREDOXIN"/>
    <property type="match status" value="1"/>
</dbReference>
<dbReference type="Pfam" id="PF08534">
    <property type="entry name" value="Redoxin"/>
    <property type="match status" value="1"/>
</dbReference>
<dbReference type="InterPro" id="IPR013766">
    <property type="entry name" value="Thioredoxin_domain"/>
</dbReference>
<keyword evidence="1 7" id="KW-0575">Peroxidase</keyword>
<keyword evidence="4" id="KW-0676">Redox-active center</keyword>
<dbReference type="SUPFAM" id="SSF52833">
    <property type="entry name" value="Thioredoxin-like"/>
    <property type="match status" value="1"/>
</dbReference>
<keyword evidence="3" id="KW-1015">Disulfide bond</keyword>
<protein>
    <submittedName>
        <fullName evidence="7">Glutathione peroxidase</fullName>
    </submittedName>
</protein>
<dbReference type="AlphaFoldDB" id="A0A1E2UNX0"/>
<dbReference type="GO" id="GO:0008379">
    <property type="term" value="F:thioredoxin peroxidase activity"/>
    <property type="evidence" value="ECO:0007669"/>
    <property type="project" value="InterPro"/>
</dbReference>
<comment type="caution">
    <text evidence="7">The sequence shown here is derived from an EMBL/GenBank/DDBJ whole genome shotgun (WGS) entry which is preliminary data.</text>
</comment>
<dbReference type="EMBL" id="LVJZ01000003">
    <property type="protein sequence ID" value="ODB96433.1"/>
    <property type="molecule type" value="Genomic_DNA"/>
</dbReference>
<dbReference type="STRING" id="1818881.A3196_06465"/>
<dbReference type="InterPro" id="IPR014025">
    <property type="entry name" value="Glutaredoxin_subgr"/>
</dbReference>
<feature type="active site" description="Cysteine sulfenic acid (-SOH) intermediate" evidence="5">
    <location>
        <position position="50"/>
    </location>
</feature>
<accession>A0A1E2UNX0</accession>
<evidence type="ECO:0000259" key="6">
    <source>
        <dbReference type="PROSITE" id="PS51352"/>
    </source>
</evidence>
<keyword evidence="2" id="KW-0560">Oxidoreductase</keyword>
<dbReference type="InterPro" id="IPR013740">
    <property type="entry name" value="Redoxin"/>
</dbReference>
<dbReference type="InterPro" id="IPR002109">
    <property type="entry name" value="Glutaredoxin"/>
</dbReference>
<dbReference type="GO" id="GO:0042744">
    <property type="term" value="P:hydrogen peroxide catabolic process"/>
    <property type="evidence" value="ECO:0007669"/>
    <property type="project" value="TreeGrafter"/>
</dbReference>
<evidence type="ECO:0000313" key="8">
    <source>
        <dbReference type="Proteomes" id="UP000094849"/>
    </source>
</evidence>
<reference evidence="7 8" key="1">
    <citation type="submission" date="2016-03" db="EMBL/GenBank/DDBJ databases">
        <title>Chemosynthetic sulphur-oxidizing symbionts of marine invertebrate animals are capable of nitrogen fixation.</title>
        <authorList>
            <person name="Petersen J.M."/>
            <person name="Kemper A."/>
            <person name="Gruber-Vodicka H."/>
            <person name="Cardini U."/>
            <person name="Geest Mvander."/>
            <person name="Kleiner M."/>
            <person name="Bulgheresi S."/>
            <person name="Fussmann M."/>
            <person name="Herbold C."/>
            <person name="Seah B.K.B."/>
            <person name="Antony C.Paul."/>
            <person name="Liu D."/>
            <person name="Belitz A."/>
            <person name="Weber M."/>
        </authorList>
    </citation>
    <scope>NUCLEOTIDE SEQUENCE [LARGE SCALE GENOMIC DNA]</scope>
    <source>
        <strain evidence="7">G_D</strain>
    </source>
</reference>
<proteinExistence type="predicted"/>
<dbReference type="RefSeq" id="WP_069002811.1">
    <property type="nucleotide sequence ID" value="NZ_LVJW01000006.1"/>
</dbReference>
<name>A0A1E2UNX0_9GAMM</name>
<organism evidence="7 8">
    <name type="scientific">Candidatus Thiodiazotropha endoloripes</name>
    <dbReference type="NCBI Taxonomy" id="1818881"/>
    <lineage>
        <taxon>Bacteria</taxon>
        <taxon>Pseudomonadati</taxon>
        <taxon>Pseudomonadota</taxon>
        <taxon>Gammaproteobacteria</taxon>
        <taxon>Chromatiales</taxon>
        <taxon>Sedimenticolaceae</taxon>
        <taxon>Candidatus Thiodiazotropha</taxon>
    </lineage>
</organism>
<dbReference type="PROSITE" id="PS00195">
    <property type="entry name" value="GLUTAREDOXIN_1"/>
    <property type="match status" value="1"/>
</dbReference>
<dbReference type="GO" id="GO:0005737">
    <property type="term" value="C:cytoplasm"/>
    <property type="evidence" value="ECO:0007669"/>
    <property type="project" value="TreeGrafter"/>
</dbReference>
<evidence type="ECO:0000256" key="5">
    <source>
        <dbReference type="PIRSR" id="PIRSR637944-1"/>
    </source>
</evidence>
<dbReference type="Proteomes" id="UP000094849">
    <property type="component" value="Unassembled WGS sequence"/>
</dbReference>
<dbReference type="GO" id="GO:0034599">
    <property type="term" value="P:cellular response to oxidative stress"/>
    <property type="evidence" value="ECO:0007669"/>
    <property type="project" value="InterPro"/>
</dbReference>
<keyword evidence="8" id="KW-1185">Reference proteome</keyword>
<dbReference type="InterPro" id="IPR011767">
    <property type="entry name" value="GLR_AS"/>
</dbReference>
<evidence type="ECO:0000313" key="7">
    <source>
        <dbReference type="EMBL" id="ODB96433.1"/>
    </source>
</evidence>
<dbReference type="PANTHER" id="PTHR10430:SF16">
    <property type="entry name" value="PEROXIREDOXIN-5, MITOCHONDRIAL"/>
    <property type="match status" value="1"/>
</dbReference>